<organism evidence="1 2">
    <name type="scientific">Dichomitus squalens (strain LYAD-421)</name>
    <name type="common">Western red white-rot fungus</name>
    <dbReference type="NCBI Taxonomy" id="732165"/>
    <lineage>
        <taxon>Eukaryota</taxon>
        <taxon>Fungi</taxon>
        <taxon>Dikarya</taxon>
        <taxon>Basidiomycota</taxon>
        <taxon>Agaricomycotina</taxon>
        <taxon>Agaricomycetes</taxon>
        <taxon>Polyporales</taxon>
        <taxon>Polyporaceae</taxon>
        <taxon>Dichomitus</taxon>
    </lineage>
</organism>
<dbReference type="HOGENOM" id="CLU_2711556_0_0_1"/>
<reference evidence="1 2" key="1">
    <citation type="journal article" date="2012" name="Science">
        <title>The Paleozoic origin of enzymatic lignin decomposition reconstructed from 31 fungal genomes.</title>
        <authorList>
            <person name="Floudas D."/>
            <person name="Binder M."/>
            <person name="Riley R."/>
            <person name="Barry K."/>
            <person name="Blanchette R.A."/>
            <person name="Henrissat B."/>
            <person name="Martinez A.T."/>
            <person name="Otillar R."/>
            <person name="Spatafora J.W."/>
            <person name="Yadav J.S."/>
            <person name="Aerts A."/>
            <person name="Benoit I."/>
            <person name="Boyd A."/>
            <person name="Carlson A."/>
            <person name="Copeland A."/>
            <person name="Coutinho P.M."/>
            <person name="de Vries R.P."/>
            <person name="Ferreira P."/>
            <person name="Findley K."/>
            <person name="Foster B."/>
            <person name="Gaskell J."/>
            <person name="Glotzer D."/>
            <person name="Gorecki P."/>
            <person name="Heitman J."/>
            <person name="Hesse C."/>
            <person name="Hori C."/>
            <person name="Igarashi K."/>
            <person name="Jurgens J.A."/>
            <person name="Kallen N."/>
            <person name="Kersten P."/>
            <person name="Kohler A."/>
            <person name="Kuees U."/>
            <person name="Kumar T.K.A."/>
            <person name="Kuo A."/>
            <person name="LaButti K."/>
            <person name="Larrondo L.F."/>
            <person name="Lindquist E."/>
            <person name="Ling A."/>
            <person name="Lombard V."/>
            <person name="Lucas S."/>
            <person name="Lundell T."/>
            <person name="Martin R."/>
            <person name="McLaughlin D.J."/>
            <person name="Morgenstern I."/>
            <person name="Morin E."/>
            <person name="Murat C."/>
            <person name="Nagy L.G."/>
            <person name="Nolan M."/>
            <person name="Ohm R.A."/>
            <person name="Patyshakuliyeva A."/>
            <person name="Rokas A."/>
            <person name="Ruiz-Duenas F.J."/>
            <person name="Sabat G."/>
            <person name="Salamov A."/>
            <person name="Samejima M."/>
            <person name="Schmutz J."/>
            <person name="Slot J.C."/>
            <person name="St John F."/>
            <person name="Stenlid J."/>
            <person name="Sun H."/>
            <person name="Sun S."/>
            <person name="Syed K."/>
            <person name="Tsang A."/>
            <person name="Wiebenga A."/>
            <person name="Young D."/>
            <person name="Pisabarro A."/>
            <person name="Eastwood D.C."/>
            <person name="Martin F."/>
            <person name="Cullen D."/>
            <person name="Grigoriev I.V."/>
            <person name="Hibbett D.S."/>
        </authorList>
    </citation>
    <scope>NUCLEOTIDE SEQUENCE [LARGE SCALE GENOMIC DNA]</scope>
    <source>
        <strain evidence="1 2">LYAD-421 SS1</strain>
    </source>
</reference>
<dbReference type="EMBL" id="JH719495">
    <property type="protein sequence ID" value="EJF55837.1"/>
    <property type="molecule type" value="Genomic_DNA"/>
</dbReference>
<proteinExistence type="predicted"/>
<dbReference type="AlphaFoldDB" id="R7SLC4"/>
<dbReference type="KEGG" id="dsq:DICSQDRAFT_72733"/>
<evidence type="ECO:0000313" key="1">
    <source>
        <dbReference type="EMBL" id="EJF55837.1"/>
    </source>
</evidence>
<gene>
    <name evidence="1" type="ORF">DICSQDRAFT_72733</name>
</gene>
<dbReference type="GeneID" id="18843900"/>
<protein>
    <recommendedName>
        <fullName evidence="3">Prion-inhibition and propagation HeLo domain-containing protein</fullName>
    </recommendedName>
</protein>
<name>R7SLC4_DICSQ</name>
<dbReference type="RefSeq" id="XP_007371402.1">
    <property type="nucleotide sequence ID" value="XM_007371340.1"/>
</dbReference>
<evidence type="ECO:0000313" key="2">
    <source>
        <dbReference type="Proteomes" id="UP000053319"/>
    </source>
</evidence>
<feature type="non-terminal residue" evidence="1">
    <location>
        <position position="1"/>
    </location>
</feature>
<dbReference type="Proteomes" id="UP000053319">
    <property type="component" value="Unassembled WGS sequence"/>
</dbReference>
<accession>R7SLC4</accession>
<sequence length="73" mass="8444">LPSFANHDPIDLLAIIGSKISTVIKRLQAVFDRKNQLLDISHNHRLALQRIGDRLEWVLYNIEENSPSWTHSQ</sequence>
<evidence type="ECO:0008006" key="3">
    <source>
        <dbReference type="Google" id="ProtNLM"/>
    </source>
</evidence>